<evidence type="ECO:0000259" key="7">
    <source>
        <dbReference type="Pfam" id="PF04069"/>
    </source>
</evidence>
<dbReference type="PANTHER" id="PTHR47737:SF1">
    <property type="entry name" value="GLYCINE BETAINE_PROLINE BETAINE TRANSPORT SYSTEM PERMEASE PROTEIN PROW"/>
    <property type="match status" value="1"/>
</dbReference>
<evidence type="ECO:0000256" key="4">
    <source>
        <dbReference type="ARBA" id="ARBA00023136"/>
    </source>
</evidence>
<dbReference type="AlphaFoldDB" id="A0AAJ6DBX2"/>
<dbReference type="EMBL" id="CP122566">
    <property type="protein sequence ID" value="WGH92172.1"/>
    <property type="molecule type" value="Genomic_DNA"/>
</dbReference>
<protein>
    <submittedName>
        <fullName evidence="8">Glycine betaine ABC transporter substrate-binding protein</fullName>
    </submittedName>
</protein>
<evidence type="ECO:0000313" key="9">
    <source>
        <dbReference type="Proteomes" id="UP001224674"/>
    </source>
</evidence>
<dbReference type="PANTHER" id="PTHR47737">
    <property type="entry name" value="GLYCINE BETAINE/PROLINE BETAINE TRANSPORT SYSTEM PERMEASE PROTEIN PROW"/>
    <property type="match status" value="1"/>
</dbReference>
<organism evidence="8 9">
    <name type="scientific">Auritidibacter ignavus</name>
    <dbReference type="NCBI Taxonomy" id="678932"/>
    <lineage>
        <taxon>Bacteria</taxon>
        <taxon>Bacillati</taxon>
        <taxon>Actinomycetota</taxon>
        <taxon>Actinomycetes</taxon>
        <taxon>Micrococcales</taxon>
        <taxon>Micrococcaceae</taxon>
        <taxon>Auritidibacter</taxon>
    </lineage>
</organism>
<evidence type="ECO:0000256" key="2">
    <source>
        <dbReference type="ARBA" id="ARBA00022448"/>
    </source>
</evidence>
<evidence type="ECO:0000256" key="6">
    <source>
        <dbReference type="SAM" id="SignalP"/>
    </source>
</evidence>
<reference evidence="8 9" key="1">
    <citation type="submission" date="2023-03" db="EMBL/GenBank/DDBJ databases">
        <title>Complete genome sequences of several Auritidibacter ignavus strains isolated from ear infections.</title>
        <authorList>
            <person name="Baehr T."/>
            <person name="Baumhoegger A.M."/>
        </authorList>
    </citation>
    <scope>NUCLEOTIDE SEQUENCE [LARGE SCALE GENOMIC DNA]</scope>
    <source>
        <strain evidence="8 9">BABAE-6</strain>
    </source>
</reference>
<dbReference type="GO" id="GO:0031460">
    <property type="term" value="P:glycine betaine transport"/>
    <property type="evidence" value="ECO:0007669"/>
    <property type="project" value="TreeGrafter"/>
</dbReference>
<evidence type="ECO:0000256" key="5">
    <source>
        <dbReference type="SAM" id="MobiDB-lite"/>
    </source>
</evidence>
<dbReference type="SUPFAM" id="SSF53850">
    <property type="entry name" value="Periplasmic binding protein-like II"/>
    <property type="match status" value="1"/>
</dbReference>
<keyword evidence="4" id="KW-0472">Membrane</keyword>
<dbReference type="Gene3D" id="3.40.190.100">
    <property type="entry name" value="Glycine betaine-binding periplasmic protein, domain 2"/>
    <property type="match status" value="1"/>
</dbReference>
<feature type="chain" id="PRO_5042532177" evidence="6">
    <location>
        <begin position="26"/>
        <end position="320"/>
    </location>
</feature>
<feature type="domain" description="ABC-type glycine betaine transport system substrate-binding" evidence="7">
    <location>
        <begin position="40"/>
        <end position="289"/>
    </location>
</feature>
<keyword evidence="9" id="KW-1185">Reference proteome</keyword>
<dbReference type="InterPro" id="IPR007210">
    <property type="entry name" value="ABC_Gly_betaine_transp_sub-bd"/>
</dbReference>
<evidence type="ECO:0000256" key="1">
    <source>
        <dbReference type="ARBA" id="ARBA00004236"/>
    </source>
</evidence>
<dbReference type="CDD" id="cd13639">
    <property type="entry name" value="PBP2_OpuAC_like"/>
    <property type="match status" value="1"/>
</dbReference>
<dbReference type="GO" id="GO:0005275">
    <property type="term" value="F:amine transmembrane transporter activity"/>
    <property type="evidence" value="ECO:0007669"/>
    <property type="project" value="TreeGrafter"/>
</dbReference>
<comment type="subcellular location">
    <subcellularLocation>
        <location evidence="1">Cell membrane</location>
    </subcellularLocation>
</comment>
<feature type="signal peptide" evidence="6">
    <location>
        <begin position="1"/>
        <end position="25"/>
    </location>
</feature>
<dbReference type="GO" id="GO:0015226">
    <property type="term" value="F:carnitine transmembrane transporter activity"/>
    <property type="evidence" value="ECO:0007669"/>
    <property type="project" value="TreeGrafter"/>
</dbReference>
<proteinExistence type="predicted"/>
<sequence length="320" mass="35203">MRKFNKIWKSVAALSIGALALTACGEGDGTGDNGDEDKGELTIGVFNGWEEGIAVSYLWKHILEEEGYTVNLEEAEPAVVFSGVATQDYDFTMDVWEPTTHASYLDEYGDDLEMLGTWNDESSLQIAVNEDAPIDSLEELADNADEFDNRIVGIEPGAGLTSATEDEVIPTYGLDGMEFTTSSTPAMLQELNTAIDNDENIVVTLWRPHWAYEAFPVRDLEDPEGALGGSETMSTYAYNGFSDDFSEVSEWLSDFTMENDLLYDLEAQMFADNDDEGEYENIVADWVAENQDYVDSLTEGGDSEDNGEDNGDEGDAGDEE</sequence>
<evidence type="ECO:0000313" key="8">
    <source>
        <dbReference type="EMBL" id="WGH92172.1"/>
    </source>
</evidence>
<name>A0AAJ6DBX2_9MICC</name>
<dbReference type="RefSeq" id="WP_279674398.1">
    <property type="nucleotide sequence ID" value="NZ_CP122565.1"/>
</dbReference>
<keyword evidence="6" id="KW-0732">Signal</keyword>
<dbReference type="GO" id="GO:0015871">
    <property type="term" value="P:choline transport"/>
    <property type="evidence" value="ECO:0007669"/>
    <property type="project" value="TreeGrafter"/>
</dbReference>
<keyword evidence="3" id="KW-1003">Cell membrane</keyword>
<dbReference type="GO" id="GO:0043190">
    <property type="term" value="C:ATP-binding cassette (ABC) transporter complex"/>
    <property type="evidence" value="ECO:0007669"/>
    <property type="project" value="InterPro"/>
</dbReference>
<evidence type="ECO:0000256" key="3">
    <source>
        <dbReference type="ARBA" id="ARBA00022475"/>
    </source>
</evidence>
<feature type="region of interest" description="Disordered" evidence="5">
    <location>
        <begin position="291"/>
        <end position="320"/>
    </location>
</feature>
<dbReference type="Gene3D" id="3.10.105.10">
    <property type="entry name" value="Dipeptide-binding Protein, Domain 3"/>
    <property type="match status" value="2"/>
</dbReference>
<dbReference type="Proteomes" id="UP001224674">
    <property type="component" value="Chromosome"/>
</dbReference>
<feature type="compositionally biased region" description="Acidic residues" evidence="5">
    <location>
        <begin position="301"/>
        <end position="320"/>
    </location>
</feature>
<dbReference type="PROSITE" id="PS51257">
    <property type="entry name" value="PROKAR_LIPOPROTEIN"/>
    <property type="match status" value="1"/>
</dbReference>
<gene>
    <name evidence="8" type="ORF">QDX21_07470</name>
</gene>
<keyword evidence="2" id="KW-0813">Transport</keyword>
<accession>A0AAJ6DBX2</accession>
<dbReference type="Pfam" id="PF04069">
    <property type="entry name" value="OpuAC"/>
    <property type="match status" value="1"/>
</dbReference>